<evidence type="ECO:0000313" key="2">
    <source>
        <dbReference type="Proteomes" id="UP001309876"/>
    </source>
</evidence>
<dbReference type="Proteomes" id="UP001309876">
    <property type="component" value="Unassembled WGS sequence"/>
</dbReference>
<name>A0AAN7T4Z1_9EURO</name>
<dbReference type="EMBL" id="JAVRRJ010000002">
    <property type="protein sequence ID" value="KAK5088733.1"/>
    <property type="molecule type" value="Genomic_DNA"/>
</dbReference>
<dbReference type="InterPro" id="IPR021858">
    <property type="entry name" value="Fun_TF"/>
</dbReference>
<reference evidence="1 2" key="1">
    <citation type="submission" date="2023-08" db="EMBL/GenBank/DDBJ databases">
        <title>Black Yeasts Isolated from many extreme environments.</title>
        <authorList>
            <person name="Coleine C."/>
            <person name="Stajich J.E."/>
            <person name="Selbmann L."/>
        </authorList>
    </citation>
    <scope>NUCLEOTIDE SEQUENCE [LARGE SCALE GENOMIC DNA]</scope>
    <source>
        <strain evidence="1 2">CCFEE 5910</strain>
    </source>
</reference>
<keyword evidence="2" id="KW-1185">Reference proteome</keyword>
<dbReference type="PANTHER" id="PTHR47784">
    <property type="entry name" value="STEROL UPTAKE CONTROL PROTEIN 2"/>
    <property type="match status" value="1"/>
</dbReference>
<dbReference type="PANTHER" id="PTHR47784:SF7">
    <property type="entry name" value="ZN(II)2CYS6 TRANSCRIPTION FACTOR (EUROFUNG)"/>
    <property type="match status" value="1"/>
</dbReference>
<accession>A0AAN7T4Z1</accession>
<sequence>MATTRRLPTQLASSPATVQFSMNDMQFFHHFLTISFPHLPLGNDDVWIRDIPQFAQEYTYLMHAILALGASHLNRTAPLACYEKEALIHRGHAINGLNTCMAKTSHAYGEADAMLATCYALTFQSSYMADGLSDFVIFVRGCALATGKIRDENAPTAFNLSPNRHHQVVRPRLPNLPAIDPAHLNRGISALDEIQVYLYHEAEHKFYIAMRDVFVSHQQSPGAGYLTFMNLYRVWYDLDHDAFRAFLDTGNTTIQILLGFFIGIQMIMAPLTACEWRERADSGGNQTLLGMADWMENVASRVPDELQWHLAWPRTIHEAPQTIHCYHARDDRKSARDTTIPYREAQRLGIQFTPSNHQAKQPGMNATLASSLLALENDHAHSAITAGGTKWQTGITSLDKELPSNIWSGGNVVGIGSIESSSIANLNISHELIVTHLIEQGSTTAKEGQENSQTVFIIAPASQAARLIQGIYSLLKARLVVVAQSRPGQHICQQRPASNSDPKALLNTVSIMPYLDAAGLLESLSEVSSILNSQARQPRRTIISIQGTTQTINHLQRRSGLVQAAALLSSAMYTLRNITRASRGLCLAVVEVDVSWGNPTAVASTANPAVNVSMNTAPSPSNVPLVKVSPLQTAFSSSTGKVLRIDLSNALTRVVEGEVDVFLVVHDADGKIDVRREERRILEVVKDERLGVGERTFGRWCIWNG</sequence>
<proteinExistence type="predicted"/>
<organism evidence="1 2">
    <name type="scientific">Lithohypha guttulata</name>
    <dbReference type="NCBI Taxonomy" id="1690604"/>
    <lineage>
        <taxon>Eukaryota</taxon>
        <taxon>Fungi</taxon>
        <taxon>Dikarya</taxon>
        <taxon>Ascomycota</taxon>
        <taxon>Pezizomycotina</taxon>
        <taxon>Eurotiomycetes</taxon>
        <taxon>Chaetothyriomycetidae</taxon>
        <taxon>Chaetothyriales</taxon>
        <taxon>Trichomeriaceae</taxon>
        <taxon>Lithohypha</taxon>
    </lineage>
</organism>
<evidence type="ECO:0000313" key="1">
    <source>
        <dbReference type="EMBL" id="KAK5088733.1"/>
    </source>
</evidence>
<protein>
    <submittedName>
        <fullName evidence="1">Uncharacterized protein</fullName>
    </submittedName>
</protein>
<dbReference type="InterPro" id="IPR053157">
    <property type="entry name" value="Sterol_Uptake_Regulator"/>
</dbReference>
<comment type="caution">
    <text evidence="1">The sequence shown here is derived from an EMBL/GenBank/DDBJ whole genome shotgun (WGS) entry which is preliminary data.</text>
</comment>
<dbReference type="GO" id="GO:0001228">
    <property type="term" value="F:DNA-binding transcription activator activity, RNA polymerase II-specific"/>
    <property type="evidence" value="ECO:0007669"/>
    <property type="project" value="TreeGrafter"/>
</dbReference>
<gene>
    <name evidence="1" type="ORF">LTR05_002954</name>
</gene>
<dbReference type="Pfam" id="PF11951">
    <property type="entry name" value="Fungal_trans_2"/>
    <property type="match status" value="1"/>
</dbReference>
<dbReference type="AlphaFoldDB" id="A0AAN7T4Z1"/>